<dbReference type="SUPFAM" id="SSF52467">
    <property type="entry name" value="DHS-like NAD/FAD-binding domain"/>
    <property type="match status" value="1"/>
</dbReference>
<keyword evidence="2" id="KW-0496">Mitochondrion</keyword>
<reference evidence="4" key="1">
    <citation type="journal article" date="2018" name="Genome Biol. Evol.">
        <title>Genomics and development of Lentinus tigrinus, a white-rot wood-decaying mushroom with dimorphic fruiting bodies.</title>
        <authorList>
            <person name="Wu B."/>
            <person name="Xu Z."/>
            <person name="Knudson A."/>
            <person name="Carlson A."/>
            <person name="Chen N."/>
            <person name="Kovaka S."/>
            <person name="LaButti K."/>
            <person name="Lipzen A."/>
            <person name="Pennachio C."/>
            <person name="Riley R."/>
            <person name="Schakwitz W."/>
            <person name="Umezawa K."/>
            <person name="Ohm R.A."/>
            <person name="Grigoriev I.V."/>
            <person name="Nagy L.G."/>
            <person name="Gibbons J."/>
            <person name="Hibbett D."/>
        </authorList>
    </citation>
    <scope>NUCLEOTIDE SEQUENCE [LARGE SCALE GENOMIC DNA]</scope>
    <source>
        <strain evidence="4">ALCF2SS1-6</strain>
    </source>
</reference>
<feature type="compositionally biased region" description="Acidic residues" evidence="3">
    <location>
        <begin position="381"/>
        <end position="396"/>
    </location>
</feature>
<name>A0A5C2SL31_9APHY</name>
<keyword evidence="5" id="KW-1185">Reference proteome</keyword>
<comment type="subcellular location">
    <subcellularLocation>
        <location evidence="1">Mitochondrion</location>
    </subcellularLocation>
</comment>
<evidence type="ECO:0000256" key="1">
    <source>
        <dbReference type="ARBA" id="ARBA00004173"/>
    </source>
</evidence>
<dbReference type="AlphaFoldDB" id="A0A5C2SL31"/>
<evidence type="ECO:0000313" key="5">
    <source>
        <dbReference type="Proteomes" id="UP000313359"/>
    </source>
</evidence>
<gene>
    <name evidence="4" type="ORF">L227DRAFT_649777</name>
</gene>
<feature type="region of interest" description="Disordered" evidence="3">
    <location>
        <begin position="356"/>
        <end position="403"/>
    </location>
</feature>
<evidence type="ECO:0000313" key="4">
    <source>
        <dbReference type="EMBL" id="RPD64565.1"/>
    </source>
</evidence>
<dbReference type="Proteomes" id="UP000313359">
    <property type="component" value="Unassembled WGS sequence"/>
</dbReference>
<proteinExistence type="predicted"/>
<accession>A0A5C2SL31</accession>
<evidence type="ECO:0000256" key="3">
    <source>
        <dbReference type="SAM" id="MobiDB-lite"/>
    </source>
</evidence>
<dbReference type="EMBL" id="ML122253">
    <property type="protein sequence ID" value="RPD64565.1"/>
    <property type="molecule type" value="Genomic_DNA"/>
</dbReference>
<dbReference type="InterPro" id="IPR029035">
    <property type="entry name" value="DHS-like_NAD/FAD-binding_dom"/>
</dbReference>
<organism evidence="4 5">
    <name type="scientific">Lentinus tigrinus ALCF2SS1-6</name>
    <dbReference type="NCBI Taxonomy" id="1328759"/>
    <lineage>
        <taxon>Eukaryota</taxon>
        <taxon>Fungi</taxon>
        <taxon>Dikarya</taxon>
        <taxon>Basidiomycota</taxon>
        <taxon>Agaricomycotina</taxon>
        <taxon>Agaricomycetes</taxon>
        <taxon>Polyporales</taxon>
        <taxon>Polyporaceae</taxon>
        <taxon>Lentinus</taxon>
    </lineage>
</organism>
<evidence type="ECO:0000256" key="2">
    <source>
        <dbReference type="ARBA" id="ARBA00023128"/>
    </source>
</evidence>
<dbReference type="OrthoDB" id="16262at2759"/>
<feature type="region of interest" description="Disordered" evidence="3">
    <location>
        <begin position="310"/>
        <end position="340"/>
    </location>
</feature>
<protein>
    <submittedName>
        <fullName evidence="4">Uncharacterized protein</fullName>
    </submittedName>
</protein>
<dbReference type="GO" id="GO:0005739">
    <property type="term" value="C:mitochondrion"/>
    <property type="evidence" value="ECO:0007669"/>
    <property type="project" value="UniProtKB-SubCell"/>
</dbReference>
<dbReference type="Gene3D" id="3.40.50.1220">
    <property type="entry name" value="TPP-binding domain"/>
    <property type="match status" value="1"/>
</dbReference>
<feature type="compositionally biased region" description="Basic and acidic residues" evidence="3">
    <location>
        <begin position="314"/>
        <end position="325"/>
    </location>
</feature>
<dbReference type="STRING" id="1328759.A0A5C2SL31"/>
<sequence length="403" mass="43928">MKRFTNAYMLVYVREPAIDEVLAPWKDEDTPAHLKLGKAVGARVTQLQQNQVRAMKRFTNAYMLVYVREPAIDEVLAPWKDEDTPAHLKLGKAVGARVTQPGRDVRVGGVVAGGPASPEDHSVAAATNGDATTVFCSQKRTQDDVETRVMSSASIATVDGSETAQEAGRAARNRKKDEFCVSPWKGCETMKQDSSEVGRGLESRRGISSVHVLGRCAAAYANLAMQEADFIIALGARFASDGRDRGGIIHFEIQPKNINEVVSLRRLSPVIGDVVANMAVLAPLINLKPSPREEWFKDIREGKSKYPFTSAEEQSWRVRESRRQDGWLTGPPPRPPRLTWGTARCTASLRQRSLDLGRASAGGSGDAAAEWSTCGTSTGADTEEEEHESGEDDSDETSPGHRP</sequence>